<dbReference type="RefSeq" id="WP_242976838.1">
    <property type="nucleotide sequence ID" value="NZ_PGET01000001.1"/>
</dbReference>
<keyword evidence="2" id="KW-0813">Transport</keyword>
<dbReference type="EMBL" id="PGET01000001">
    <property type="protein sequence ID" value="PJJ27014.1"/>
    <property type="molecule type" value="Genomic_DNA"/>
</dbReference>
<dbReference type="AlphaFoldDB" id="A0A2M8Z0N4"/>
<dbReference type="CDD" id="cd13585">
    <property type="entry name" value="PBP2_TMBP_like"/>
    <property type="match status" value="1"/>
</dbReference>
<dbReference type="InterPro" id="IPR006059">
    <property type="entry name" value="SBP"/>
</dbReference>
<dbReference type="PROSITE" id="PS51257">
    <property type="entry name" value="PROKAR_LIPOPROTEIN"/>
    <property type="match status" value="1"/>
</dbReference>
<gene>
    <name evidence="2" type="ORF">H171_0462</name>
</gene>
<dbReference type="InterPro" id="IPR050490">
    <property type="entry name" value="Bact_solute-bd_prot1"/>
</dbReference>
<evidence type="ECO:0000313" key="2">
    <source>
        <dbReference type="EMBL" id="PJJ27014.1"/>
    </source>
</evidence>
<evidence type="ECO:0000256" key="1">
    <source>
        <dbReference type="SAM" id="SignalP"/>
    </source>
</evidence>
<dbReference type="Pfam" id="PF01547">
    <property type="entry name" value="SBP_bac_1"/>
    <property type="match status" value="1"/>
</dbReference>
<dbReference type="Proteomes" id="UP000231092">
    <property type="component" value="Unassembled WGS sequence"/>
</dbReference>
<name>A0A2M8Z0N4_9FIRM</name>
<feature type="signal peptide" evidence="1">
    <location>
        <begin position="1"/>
        <end position="21"/>
    </location>
</feature>
<accession>A0A2M8Z0N4</accession>
<protein>
    <submittedName>
        <fullName evidence="2">Multiple sugar transport system substrate-binding protein</fullName>
    </submittedName>
</protein>
<keyword evidence="2" id="KW-0762">Sugar transport</keyword>
<dbReference type="SUPFAM" id="SSF53850">
    <property type="entry name" value="Periplasmic binding protein-like II"/>
    <property type="match status" value="1"/>
</dbReference>
<dbReference type="PANTHER" id="PTHR43649:SF12">
    <property type="entry name" value="DIACETYLCHITOBIOSE BINDING PROTEIN DASA"/>
    <property type="match status" value="1"/>
</dbReference>
<dbReference type="Gene3D" id="3.40.190.10">
    <property type="entry name" value="Periplasmic binding protein-like II"/>
    <property type="match status" value="1"/>
</dbReference>
<evidence type="ECO:0000313" key="3">
    <source>
        <dbReference type="Proteomes" id="UP000231092"/>
    </source>
</evidence>
<comment type="caution">
    <text evidence="2">The sequence shown here is derived from an EMBL/GenBank/DDBJ whole genome shotgun (WGS) entry which is preliminary data.</text>
</comment>
<reference evidence="2 3" key="1">
    <citation type="submission" date="2017-11" db="EMBL/GenBank/DDBJ databases">
        <title>Understudied soil microbes with underappreciated capabilities: Untangling the Clostridium saccharolyticum group.</title>
        <authorList>
            <person name="Leschine S."/>
        </authorList>
    </citation>
    <scope>NUCLEOTIDE SEQUENCE [LARGE SCALE GENOMIC DNA]</scope>
    <source>
        <strain evidence="2 3">18A</strain>
    </source>
</reference>
<sequence length="439" mass="48468">MKAKKVLGVLLVTAMTGVSLLGCGKGADGETSAAASSVSSDADSTKGADQGEKSNLLLWMPPFGTGDSLDKEFWTKTLEPWAEENNVKLSIEITPWGNYEEKYLTGFSSGEGPDVGYMYLEMFNDFIEMGTLADVDSYFTQEEKDNYLYFDQGNMKGGQYAIPFIVGNARIPYFNMDILKAAGITELPETWDELTQVLVQVKEANLGNVIPFAQEWADPAIGALNNIYYPYLWQAGGDIYNKDGSKVALMDNGAAVEAAQFLYDLKFKYGVLTDESLALSGDDVRTQFCEDRIAVASMDAKSAGVLTDAGINWSFIPSFEKETKATWVASDALIVSNACKNKELAVKLIKYMTSAPVMSSFHKEIAGFPPITKDEEYNDNPVFKDMYETQNEYLHTLPVANGSFKVMDTLYKNLQLMMLGDLTPEEAIQKTVEYSESIN</sequence>
<proteinExistence type="predicted"/>
<feature type="chain" id="PRO_5038468113" evidence="1">
    <location>
        <begin position="22"/>
        <end position="439"/>
    </location>
</feature>
<dbReference type="PANTHER" id="PTHR43649">
    <property type="entry name" value="ARABINOSE-BINDING PROTEIN-RELATED"/>
    <property type="match status" value="1"/>
</dbReference>
<organism evidence="2 3">
    <name type="scientific">[Clostridium] celerecrescens 18A</name>
    <dbReference type="NCBI Taxonomy" id="1286362"/>
    <lineage>
        <taxon>Bacteria</taxon>
        <taxon>Bacillati</taxon>
        <taxon>Bacillota</taxon>
        <taxon>Clostridia</taxon>
        <taxon>Lachnospirales</taxon>
        <taxon>Lachnospiraceae</taxon>
        <taxon>Lacrimispora</taxon>
    </lineage>
</organism>
<keyword evidence="1" id="KW-0732">Signal</keyword>